<keyword evidence="4" id="KW-0249">Electron transport</keyword>
<accession>A0A099KQ69</accession>
<dbReference type="Pfam" id="PF04324">
    <property type="entry name" value="Fer2_BFD"/>
    <property type="match status" value="1"/>
</dbReference>
<evidence type="ECO:0000256" key="8">
    <source>
        <dbReference type="ARBA" id="ARBA00039386"/>
    </source>
</evidence>
<evidence type="ECO:0000256" key="5">
    <source>
        <dbReference type="ARBA" id="ARBA00023004"/>
    </source>
</evidence>
<dbReference type="InterPro" id="IPR052371">
    <property type="entry name" value="BFD-associated_ferredoxin"/>
</dbReference>
<keyword evidence="5" id="KW-0408">Iron</keyword>
<dbReference type="RefSeq" id="WP_033082700.1">
    <property type="nucleotide sequence ID" value="NZ_JQEC01000039.1"/>
</dbReference>
<evidence type="ECO:0000256" key="9">
    <source>
        <dbReference type="ARBA" id="ARBA00046332"/>
    </source>
</evidence>
<feature type="domain" description="BFD-like [2Fe-2S]-binding" evidence="10">
    <location>
        <begin position="2"/>
        <end position="49"/>
    </location>
</feature>
<dbReference type="GO" id="GO:0046872">
    <property type="term" value="F:metal ion binding"/>
    <property type="evidence" value="ECO:0007669"/>
    <property type="project" value="UniProtKB-KW"/>
</dbReference>
<dbReference type="PANTHER" id="PTHR37424">
    <property type="entry name" value="BACTERIOFERRITIN-ASSOCIATED FERREDOXIN"/>
    <property type="match status" value="1"/>
</dbReference>
<dbReference type="AlphaFoldDB" id="A0A099KQ69"/>
<keyword evidence="1" id="KW-0813">Transport</keyword>
<dbReference type="InterPro" id="IPR007419">
    <property type="entry name" value="BFD-like_2Fe2S-bd_dom"/>
</dbReference>
<dbReference type="OrthoDB" id="9815350at2"/>
<reference evidence="11 12" key="1">
    <citation type="submission" date="2014-08" db="EMBL/GenBank/DDBJ databases">
        <title>Genomic and Phenotypic Diversity of Colwellia psychrerythraea strains from Disparate Marine Basins.</title>
        <authorList>
            <person name="Techtmann S.M."/>
            <person name="Stelling S.C."/>
            <person name="Utturkar S.M."/>
            <person name="Alshibli N."/>
            <person name="Harris A."/>
            <person name="Brown S.D."/>
            <person name="Hazen T.C."/>
        </authorList>
    </citation>
    <scope>NUCLEOTIDE SEQUENCE [LARGE SCALE GENOMIC DNA]</scope>
    <source>
        <strain evidence="11 12">GAB14E</strain>
    </source>
</reference>
<evidence type="ECO:0000313" key="12">
    <source>
        <dbReference type="Proteomes" id="UP000029868"/>
    </source>
</evidence>
<dbReference type="Gene3D" id="1.10.10.1100">
    <property type="entry name" value="BFD-like [2Fe-2S]-binding domain"/>
    <property type="match status" value="1"/>
</dbReference>
<dbReference type="PANTHER" id="PTHR37424:SF1">
    <property type="entry name" value="BACTERIOFERRITIN-ASSOCIATED FERREDOXIN"/>
    <property type="match status" value="1"/>
</dbReference>
<gene>
    <name evidence="11" type="ORF">GAB14E_2960</name>
</gene>
<keyword evidence="6" id="KW-0411">Iron-sulfur</keyword>
<comment type="caution">
    <text evidence="11">The sequence shown here is derived from an EMBL/GenBank/DDBJ whole genome shotgun (WGS) entry which is preliminary data.</text>
</comment>
<dbReference type="InterPro" id="IPR041854">
    <property type="entry name" value="BFD-like_2Fe2S-bd_dom_sf"/>
</dbReference>
<dbReference type="PATRIC" id="fig|28229.3.peg.2679"/>
<evidence type="ECO:0000256" key="3">
    <source>
        <dbReference type="ARBA" id="ARBA00022723"/>
    </source>
</evidence>
<evidence type="ECO:0000259" key="10">
    <source>
        <dbReference type="Pfam" id="PF04324"/>
    </source>
</evidence>
<comment type="similarity">
    <text evidence="9">Belongs to the Bfd family.</text>
</comment>
<name>A0A099KQ69_COLPS</name>
<organism evidence="11 12">
    <name type="scientific">Colwellia psychrerythraea</name>
    <name type="common">Vibrio psychroerythus</name>
    <dbReference type="NCBI Taxonomy" id="28229"/>
    <lineage>
        <taxon>Bacteria</taxon>
        <taxon>Pseudomonadati</taxon>
        <taxon>Pseudomonadota</taxon>
        <taxon>Gammaproteobacteria</taxon>
        <taxon>Alteromonadales</taxon>
        <taxon>Colwelliaceae</taxon>
        <taxon>Colwellia</taxon>
    </lineage>
</organism>
<proteinExistence type="inferred from homology"/>
<evidence type="ECO:0000256" key="4">
    <source>
        <dbReference type="ARBA" id="ARBA00022982"/>
    </source>
</evidence>
<dbReference type="Proteomes" id="UP000029868">
    <property type="component" value="Unassembled WGS sequence"/>
</dbReference>
<keyword evidence="3" id="KW-0479">Metal-binding</keyword>
<keyword evidence="2" id="KW-0001">2Fe-2S</keyword>
<comment type="cofactor">
    <cofactor evidence="7">
        <name>[2Fe-2S] cluster</name>
        <dbReference type="ChEBI" id="CHEBI:190135"/>
    </cofactor>
</comment>
<evidence type="ECO:0000256" key="6">
    <source>
        <dbReference type="ARBA" id="ARBA00023014"/>
    </source>
</evidence>
<protein>
    <recommendedName>
        <fullName evidence="8">Bacterioferritin-associated ferredoxin</fullName>
    </recommendedName>
</protein>
<evidence type="ECO:0000313" key="11">
    <source>
        <dbReference type="EMBL" id="KGJ91803.1"/>
    </source>
</evidence>
<dbReference type="EMBL" id="JQEC01000039">
    <property type="protein sequence ID" value="KGJ91803.1"/>
    <property type="molecule type" value="Genomic_DNA"/>
</dbReference>
<evidence type="ECO:0000256" key="7">
    <source>
        <dbReference type="ARBA" id="ARBA00034078"/>
    </source>
</evidence>
<dbReference type="GO" id="GO:0051537">
    <property type="term" value="F:2 iron, 2 sulfur cluster binding"/>
    <property type="evidence" value="ECO:0007669"/>
    <property type="project" value="UniProtKB-KW"/>
</dbReference>
<sequence length="64" mass="6983">MYVCICHGVTDTQIEAAIDNGAETMKQLTNELNVGSQCGKCCQCTKRVLNKKLLQIAEAQPRVA</sequence>
<evidence type="ECO:0000256" key="1">
    <source>
        <dbReference type="ARBA" id="ARBA00022448"/>
    </source>
</evidence>
<evidence type="ECO:0000256" key="2">
    <source>
        <dbReference type="ARBA" id="ARBA00022714"/>
    </source>
</evidence>